<feature type="transmembrane region" description="Helical" evidence="2">
    <location>
        <begin position="65"/>
        <end position="85"/>
    </location>
</feature>
<organism evidence="4 6">
    <name type="scientific">[Ruminococcus] lactaris</name>
    <dbReference type="NCBI Taxonomy" id="46228"/>
    <lineage>
        <taxon>Bacteria</taxon>
        <taxon>Bacillati</taxon>
        <taxon>Bacillota</taxon>
        <taxon>Clostridia</taxon>
        <taxon>Lachnospirales</taxon>
        <taxon>Lachnospiraceae</taxon>
        <taxon>Mediterraneibacter</taxon>
    </lineage>
</organism>
<accession>A0A415D1C6</accession>
<feature type="region of interest" description="Disordered" evidence="1">
    <location>
        <begin position="36"/>
        <end position="58"/>
    </location>
</feature>
<dbReference type="EMBL" id="QRMI01000029">
    <property type="protein sequence ID" value="RHJ59843.1"/>
    <property type="molecule type" value="Genomic_DNA"/>
</dbReference>
<dbReference type="Proteomes" id="UP000285832">
    <property type="component" value="Unassembled WGS sequence"/>
</dbReference>
<keyword evidence="2" id="KW-0812">Transmembrane</keyword>
<keyword evidence="2" id="KW-0472">Membrane</keyword>
<feature type="compositionally biased region" description="Polar residues" evidence="1">
    <location>
        <begin position="37"/>
        <end position="46"/>
    </location>
</feature>
<name>A0A415D1C6_9FIRM</name>
<evidence type="ECO:0000313" key="3">
    <source>
        <dbReference type="EMBL" id="RHF58603.1"/>
    </source>
</evidence>
<evidence type="ECO:0008006" key="7">
    <source>
        <dbReference type="Google" id="ProtNLM"/>
    </source>
</evidence>
<dbReference type="Proteomes" id="UP000284902">
    <property type="component" value="Unassembled WGS sequence"/>
</dbReference>
<protein>
    <recommendedName>
        <fullName evidence="7">LPXTG cell wall anchor domain-containing protein</fullName>
    </recommendedName>
</protein>
<comment type="caution">
    <text evidence="4">The sequence shown here is derived from an EMBL/GenBank/DDBJ whole genome shotgun (WGS) entry which is preliminary data.</text>
</comment>
<evidence type="ECO:0000256" key="1">
    <source>
        <dbReference type="SAM" id="MobiDB-lite"/>
    </source>
</evidence>
<gene>
    <name evidence="4" type="ORF">DW116_10555</name>
    <name evidence="3" type="ORF">DW672_10510</name>
</gene>
<keyword evidence="2" id="KW-1133">Transmembrane helix</keyword>
<evidence type="ECO:0000313" key="6">
    <source>
        <dbReference type="Proteomes" id="UP000285832"/>
    </source>
</evidence>
<dbReference type="EMBL" id="QRHG01000030">
    <property type="protein sequence ID" value="RHF58603.1"/>
    <property type="molecule type" value="Genomic_DNA"/>
</dbReference>
<dbReference type="RefSeq" id="WP_118213075.1">
    <property type="nucleotide sequence ID" value="NZ_JAQEAQ010000042.1"/>
</dbReference>
<evidence type="ECO:0000256" key="2">
    <source>
        <dbReference type="SAM" id="Phobius"/>
    </source>
</evidence>
<dbReference type="AlphaFoldDB" id="A0A415D1C6"/>
<sequence>METKNAKDATATEKGYTGDKVCKVCGYTVKGKEIPVSGTTKPTNPTKPDGNTDVTSPKTGDNSNLALWFAVLFISCSGVIGVTVYSRCRKLNKR</sequence>
<evidence type="ECO:0000313" key="5">
    <source>
        <dbReference type="Proteomes" id="UP000284902"/>
    </source>
</evidence>
<evidence type="ECO:0000313" key="4">
    <source>
        <dbReference type="EMBL" id="RHJ59843.1"/>
    </source>
</evidence>
<reference evidence="5 6" key="1">
    <citation type="submission" date="2018-08" db="EMBL/GenBank/DDBJ databases">
        <title>A genome reference for cultivated species of the human gut microbiota.</title>
        <authorList>
            <person name="Zou Y."/>
            <person name="Xue W."/>
            <person name="Luo G."/>
        </authorList>
    </citation>
    <scope>NUCLEOTIDE SEQUENCE [LARGE SCALE GENOMIC DNA]</scope>
    <source>
        <strain evidence="4 6">AM09-9</strain>
        <strain evidence="3 5">AM25-1LB</strain>
    </source>
</reference>
<proteinExistence type="predicted"/>